<evidence type="ECO:0000313" key="10">
    <source>
        <dbReference type="EMBL" id="GAA4076988.1"/>
    </source>
</evidence>
<reference evidence="11" key="1">
    <citation type="journal article" date="2019" name="Int. J. Syst. Evol. Microbiol.">
        <title>The Global Catalogue of Microorganisms (GCM) 10K type strain sequencing project: providing services to taxonomists for standard genome sequencing and annotation.</title>
        <authorList>
            <consortium name="The Broad Institute Genomics Platform"/>
            <consortium name="The Broad Institute Genome Sequencing Center for Infectious Disease"/>
            <person name="Wu L."/>
            <person name="Ma J."/>
        </authorList>
    </citation>
    <scope>NUCLEOTIDE SEQUENCE [LARGE SCALE GENOMIC DNA]</scope>
    <source>
        <strain evidence="11">JCM 16702</strain>
    </source>
</reference>
<protein>
    <recommendedName>
        <fullName evidence="3">exo-alpha-sialidase</fullName>
        <ecNumber evidence="3">3.2.1.18</ecNumber>
    </recommendedName>
</protein>
<feature type="signal peptide" evidence="7">
    <location>
        <begin position="1"/>
        <end position="20"/>
    </location>
</feature>
<dbReference type="CDD" id="cd00110">
    <property type="entry name" value="LamG"/>
    <property type="match status" value="1"/>
</dbReference>
<evidence type="ECO:0000256" key="1">
    <source>
        <dbReference type="ARBA" id="ARBA00000427"/>
    </source>
</evidence>
<keyword evidence="11" id="KW-1185">Reference proteome</keyword>
<dbReference type="PANTHER" id="PTHR10628:SF30">
    <property type="entry name" value="EXO-ALPHA-SIALIDASE"/>
    <property type="match status" value="1"/>
</dbReference>
<dbReference type="SMART" id="SM00560">
    <property type="entry name" value="LamGL"/>
    <property type="match status" value="1"/>
</dbReference>
<dbReference type="SMART" id="SM00282">
    <property type="entry name" value="LamG"/>
    <property type="match status" value="1"/>
</dbReference>
<dbReference type="Pfam" id="PF13385">
    <property type="entry name" value="Laminin_G_3"/>
    <property type="match status" value="1"/>
</dbReference>
<feature type="compositionally biased region" description="Pro residues" evidence="6">
    <location>
        <begin position="387"/>
        <end position="401"/>
    </location>
</feature>
<gene>
    <name evidence="10" type="ORF">GCM10022214_38220</name>
</gene>
<feature type="domain" description="Laminin G" evidence="8">
    <location>
        <begin position="451"/>
        <end position="585"/>
    </location>
</feature>
<dbReference type="EC" id="3.2.1.18" evidence="3"/>
<keyword evidence="4 7" id="KW-0732">Signal</keyword>
<dbReference type="InterPro" id="IPR011040">
    <property type="entry name" value="Sialidase"/>
</dbReference>
<dbReference type="InterPro" id="IPR001791">
    <property type="entry name" value="Laminin_G"/>
</dbReference>
<dbReference type="SUPFAM" id="SSF49899">
    <property type="entry name" value="Concanavalin A-like lectins/glucanases"/>
    <property type="match status" value="1"/>
</dbReference>
<evidence type="ECO:0000256" key="4">
    <source>
        <dbReference type="ARBA" id="ARBA00022729"/>
    </source>
</evidence>
<dbReference type="Pfam" id="PF13088">
    <property type="entry name" value="BNR_2"/>
    <property type="match status" value="1"/>
</dbReference>
<dbReference type="CDD" id="cd15482">
    <property type="entry name" value="Sialidase_non-viral"/>
    <property type="match status" value="1"/>
</dbReference>
<proteinExistence type="inferred from homology"/>
<feature type="chain" id="PRO_5045043722" description="exo-alpha-sialidase" evidence="7">
    <location>
        <begin position="21"/>
        <end position="616"/>
    </location>
</feature>
<evidence type="ECO:0000256" key="7">
    <source>
        <dbReference type="SAM" id="SignalP"/>
    </source>
</evidence>
<dbReference type="Proteomes" id="UP001500683">
    <property type="component" value="Unassembled WGS sequence"/>
</dbReference>
<dbReference type="InterPro" id="IPR013320">
    <property type="entry name" value="ConA-like_dom_sf"/>
</dbReference>
<dbReference type="InterPro" id="IPR036278">
    <property type="entry name" value="Sialidase_sf"/>
</dbReference>
<evidence type="ECO:0000256" key="5">
    <source>
        <dbReference type="ARBA" id="ARBA00023157"/>
    </source>
</evidence>
<dbReference type="InterPro" id="IPR006558">
    <property type="entry name" value="LamG-like"/>
</dbReference>
<accession>A0ABP7VXX8</accession>
<comment type="caution">
    <text evidence="10">The sequence shown here is derived from an EMBL/GenBank/DDBJ whole genome shotgun (WGS) entry which is preliminary data.</text>
</comment>
<evidence type="ECO:0000256" key="3">
    <source>
        <dbReference type="ARBA" id="ARBA00012733"/>
    </source>
</evidence>
<evidence type="ECO:0000313" key="11">
    <source>
        <dbReference type="Proteomes" id="UP001500683"/>
    </source>
</evidence>
<dbReference type="SUPFAM" id="SSF50939">
    <property type="entry name" value="Sialidases"/>
    <property type="match status" value="1"/>
</dbReference>
<sequence length="616" mass="66673">MLALSLLGSLAAAPAPPAAASAARPFIDEQVLFRQGDFGYACFRIPAVVRAADGTVLAFAEGRVRDCGDDEDIDLVLRRSSDGGRTWGPLQVISEGNGSTHGNPVPIVDRRRAGRVVLVSTRNGPEPCPNGCDRDPYVQVSDDNGATWSAPREMTEGKRPEWNFWYATGPMHGIQLTRGPHAGRLVVGANHESYDRAGGPHVYGTHLLYSDDGGLTWHIGAQSAFDDGTIIAQEVTVVERTDGKVYALARERGTDPGHRAYAVSSDGGETFDRPFRTLDLPMPDVQASTLRLHARDEGDATNRILVSSPAHPVAREVMAVRSSYDEGRTWQPWTKGKVFWWGPSAYSDMVKLGEDEVGLYYEAGTSTPYETIRWARFNEAYLATPNGTPPGIPGPPAPGPKTPDSSPHRNDAYVRGGAATAPGRFGEGLALDGVDDRVEVPFDRSIDVGGGDFTMTTWFRYTDTTGSHALLWAYRTGSGTTPQLWLRAEPGAGRIRALVMVDRFNITVQSASAYNDGQWHHAALRRAGGRLGLWIDGAEVASAAVPPGSVTEGKEFGVDGIHVGQRLDGVDRFRGTLDDVRVYRRALSPAELDRVRSGDRPSASRLGLWLSMEDIA</sequence>
<evidence type="ECO:0000259" key="8">
    <source>
        <dbReference type="SMART" id="SM00282"/>
    </source>
</evidence>
<feature type="region of interest" description="Disordered" evidence="6">
    <location>
        <begin position="385"/>
        <end position="412"/>
    </location>
</feature>
<evidence type="ECO:0000256" key="2">
    <source>
        <dbReference type="ARBA" id="ARBA00009348"/>
    </source>
</evidence>
<evidence type="ECO:0000256" key="6">
    <source>
        <dbReference type="SAM" id="MobiDB-lite"/>
    </source>
</evidence>
<comment type="catalytic activity">
    <reaction evidence="1">
        <text>Hydrolysis of alpha-(2-&gt;3)-, alpha-(2-&gt;6)-, alpha-(2-&gt;8)- glycosidic linkages of terminal sialic acid residues in oligosaccharides, glycoproteins, glycolipids, colominic acid and synthetic substrates.</text>
        <dbReference type="EC" id="3.2.1.18"/>
    </reaction>
</comment>
<comment type="similarity">
    <text evidence="2">Belongs to the glycosyl hydrolase 33 family.</text>
</comment>
<name>A0ABP7VXX8_9ACTN</name>
<dbReference type="PANTHER" id="PTHR10628">
    <property type="entry name" value="SIALIDASE"/>
    <property type="match status" value="1"/>
</dbReference>
<dbReference type="Gene3D" id="2.120.10.10">
    <property type="match status" value="1"/>
</dbReference>
<dbReference type="EMBL" id="BAAAZG010000023">
    <property type="protein sequence ID" value="GAA4076988.1"/>
    <property type="molecule type" value="Genomic_DNA"/>
</dbReference>
<dbReference type="InterPro" id="IPR026856">
    <property type="entry name" value="Sialidase_fam"/>
</dbReference>
<feature type="domain" description="LamG-like jellyroll fold" evidence="9">
    <location>
        <begin position="451"/>
        <end position="590"/>
    </location>
</feature>
<organism evidence="10 11">
    <name type="scientific">Actinomadura miaoliensis</name>
    <dbReference type="NCBI Taxonomy" id="430685"/>
    <lineage>
        <taxon>Bacteria</taxon>
        <taxon>Bacillati</taxon>
        <taxon>Actinomycetota</taxon>
        <taxon>Actinomycetes</taxon>
        <taxon>Streptosporangiales</taxon>
        <taxon>Thermomonosporaceae</taxon>
        <taxon>Actinomadura</taxon>
    </lineage>
</organism>
<evidence type="ECO:0000259" key="9">
    <source>
        <dbReference type="SMART" id="SM00560"/>
    </source>
</evidence>
<keyword evidence="5" id="KW-1015">Disulfide bond</keyword>
<dbReference type="Gene3D" id="2.60.120.200">
    <property type="match status" value="1"/>
</dbReference>